<protein>
    <recommendedName>
        <fullName evidence="3">Vinculin</fullName>
    </recommendedName>
</protein>
<evidence type="ECO:0000313" key="2">
    <source>
        <dbReference type="Proteomes" id="UP001159405"/>
    </source>
</evidence>
<dbReference type="PANTHER" id="PTHR34239:SF2">
    <property type="entry name" value="TRANSPOSABLE ELEMENT P TRANSPOSASE_THAP9 CONSERVED DOMAIN-CONTAINING PROTEIN"/>
    <property type="match status" value="1"/>
</dbReference>
<gene>
    <name evidence="1" type="ORF">PLOB_00020310</name>
</gene>
<name>A0ABN8RIC9_9CNID</name>
<proteinExistence type="predicted"/>
<dbReference type="Proteomes" id="UP001159405">
    <property type="component" value="Unassembled WGS sequence"/>
</dbReference>
<accession>A0ABN8RIC9</accession>
<evidence type="ECO:0008006" key="3">
    <source>
        <dbReference type="Google" id="ProtNLM"/>
    </source>
</evidence>
<sequence length="222" mass="24673">MNALASMVQSVVQEMKAMNRRMDQLSEPVNLEDEDLDYEEGELEHVDADRESIARNNKSKSTSALHDIAQDLDLSEKTGSAVDEELANIVNSLLKDKIPDEKTQAKADQYPKPENIEGLRTPRVNPLIWSQLSAQVRTQDSKHQKSQNSLVAAVVAITKATDIVLKQNQSDNKELLTTLTDGIALAMNCLHDMNSTRRQSMKKDLHRDYAALCIATTVPSSS</sequence>
<dbReference type="PANTHER" id="PTHR34239">
    <property type="entry name" value="APPLE DOMAIN-CONTAINING PROTEIN"/>
    <property type="match status" value="1"/>
</dbReference>
<organism evidence="1 2">
    <name type="scientific">Porites lobata</name>
    <dbReference type="NCBI Taxonomy" id="104759"/>
    <lineage>
        <taxon>Eukaryota</taxon>
        <taxon>Metazoa</taxon>
        <taxon>Cnidaria</taxon>
        <taxon>Anthozoa</taxon>
        <taxon>Hexacorallia</taxon>
        <taxon>Scleractinia</taxon>
        <taxon>Fungiina</taxon>
        <taxon>Poritidae</taxon>
        <taxon>Porites</taxon>
    </lineage>
</organism>
<reference evidence="1 2" key="1">
    <citation type="submission" date="2022-05" db="EMBL/GenBank/DDBJ databases">
        <authorList>
            <consortium name="Genoscope - CEA"/>
            <person name="William W."/>
        </authorList>
    </citation>
    <scope>NUCLEOTIDE SEQUENCE [LARGE SCALE GENOMIC DNA]</scope>
</reference>
<keyword evidence="2" id="KW-1185">Reference proteome</keyword>
<dbReference type="EMBL" id="CALNXK010000238">
    <property type="protein sequence ID" value="CAH3178349.1"/>
    <property type="molecule type" value="Genomic_DNA"/>
</dbReference>
<evidence type="ECO:0000313" key="1">
    <source>
        <dbReference type="EMBL" id="CAH3178349.1"/>
    </source>
</evidence>
<comment type="caution">
    <text evidence="1">The sequence shown here is derived from an EMBL/GenBank/DDBJ whole genome shotgun (WGS) entry which is preliminary data.</text>
</comment>